<dbReference type="PANTHER" id="PTHR43047">
    <property type="entry name" value="TWO-COMPONENT HISTIDINE PROTEIN KINASE"/>
    <property type="match status" value="1"/>
</dbReference>
<keyword evidence="8 11" id="KW-1133">Transmembrane helix</keyword>
<dbReference type="FunFam" id="3.30.565.10:FF:000010">
    <property type="entry name" value="Sensor histidine kinase RcsC"/>
    <property type="match status" value="1"/>
</dbReference>
<feature type="domain" description="CHASE" evidence="13">
    <location>
        <begin position="104"/>
        <end position="201"/>
    </location>
</feature>
<feature type="transmembrane region" description="Helical" evidence="11">
    <location>
        <begin position="6"/>
        <end position="27"/>
    </location>
</feature>
<evidence type="ECO:0000256" key="11">
    <source>
        <dbReference type="SAM" id="Phobius"/>
    </source>
</evidence>
<dbReference type="SUPFAM" id="SSF47384">
    <property type="entry name" value="Homodimeric domain of signal transducing histidine kinase"/>
    <property type="match status" value="1"/>
</dbReference>
<dbReference type="PROSITE" id="PS50109">
    <property type="entry name" value="HIS_KIN"/>
    <property type="match status" value="1"/>
</dbReference>
<dbReference type="CDD" id="cd00082">
    <property type="entry name" value="HisKA"/>
    <property type="match status" value="1"/>
</dbReference>
<dbReference type="GO" id="GO:0009927">
    <property type="term" value="F:histidine phosphotransfer kinase activity"/>
    <property type="evidence" value="ECO:0007669"/>
    <property type="project" value="TreeGrafter"/>
</dbReference>
<dbReference type="PANTHER" id="PTHR43047:SF72">
    <property type="entry name" value="OSMOSENSING HISTIDINE PROTEIN KINASE SLN1"/>
    <property type="match status" value="1"/>
</dbReference>
<evidence type="ECO:0000256" key="9">
    <source>
        <dbReference type="ARBA" id="ARBA00023012"/>
    </source>
</evidence>
<dbReference type="InterPro" id="IPR042240">
    <property type="entry name" value="CHASE_sf"/>
</dbReference>
<evidence type="ECO:0000256" key="8">
    <source>
        <dbReference type="ARBA" id="ARBA00022989"/>
    </source>
</evidence>
<dbReference type="RefSeq" id="WP_121898958.1">
    <property type="nucleotide sequence ID" value="NZ_RCNT01000008.1"/>
</dbReference>
<evidence type="ECO:0000256" key="2">
    <source>
        <dbReference type="ARBA" id="ARBA00004370"/>
    </source>
</evidence>
<sequence>MTLLKAAVSYIRYLAVLIAAIAFGIVLDMENSDHFRSDQRLQLIESNNEFQSALERAINEKILITEGIMAAFASRPDMSQREFERVTSQLIRNVENVINVAAAPDLVIEYVYPFAQNQAALGLDLRERADLMDAVERSIATGETIIDGPIDLVQGGRGFVTRSAVFGYYSNSFENQFWGVVSLVIDADGLFETAGLAVENLDLAYVVQDRDGRILSGSSEVLFMEPVSTSVIAPGVNWILSMVPSDGWPGGPPDRYQIWFIVLALAALVMVLMRIFQWVVDRKDAAETQLSEAIEALDDAFALYDKSSRLIMCNQRYKALYPTSAELMVPGTRFEDILRRGVETGQYPLSKGREEEWIAERVAAQRNPGEMLEIKLSDGRWLRVVERATPSGSVAGLRVDITELKEAVARSEAANAAKTEFLNTVSHELRTPLTVVLGYNAFLKKPDSLPNFKKTQNRLAIKDFDGAQESLESFKADLEKFSRQIDVSGRQLMGLISGILDMAAIDEGTLQLHSDRLELEPIVDELVEQFHLAASKKGIDIIVETGAHEVLADPLRLRQILLNLIGNAVKFTDSGTVTVRTGSDSGKTWVEVEDTGCGIAPDQIDQIFERFVQVDASNSRKHDGVGLGLPIAKHLAELHGGTIKVRSVEGQGSVFRVELEAPQRERGAAAR</sequence>
<dbReference type="Pfam" id="PF03924">
    <property type="entry name" value="CHASE"/>
    <property type="match status" value="1"/>
</dbReference>
<comment type="subcellular location">
    <subcellularLocation>
        <location evidence="2">Membrane</location>
    </subcellularLocation>
</comment>
<evidence type="ECO:0000259" key="13">
    <source>
        <dbReference type="PROSITE" id="PS50839"/>
    </source>
</evidence>
<dbReference type="OrthoDB" id="9801651at2"/>
<feature type="domain" description="Histidine kinase" evidence="12">
    <location>
        <begin position="424"/>
        <end position="663"/>
    </location>
</feature>
<dbReference type="InterPro" id="IPR004358">
    <property type="entry name" value="Sig_transdc_His_kin-like_C"/>
</dbReference>
<dbReference type="Gene3D" id="3.30.450.20">
    <property type="entry name" value="PAS domain"/>
    <property type="match status" value="1"/>
</dbReference>
<feature type="transmembrane region" description="Helical" evidence="11">
    <location>
        <begin position="256"/>
        <end position="276"/>
    </location>
</feature>
<evidence type="ECO:0000313" key="14">
    <source>
        <dbReference type="EMBL" id="RMA41239.1"/>
    </source>
</evidence>
<gene>
    <name evidence="14" type="ORF">D9R08_15395</name>
</gene>
<evidence type="ECO:0000259" key="12">
    <source>
        <dbReference type="PROSITE" id="PS50109"/>
    </source>
</evidence>
<evidence type="ECO:0000256" key="7">
    <source>
        <dbReference type="ARBA" id="ARBA00022777"/>
    </source>
</evidence>
<evidence type="ECO:0000256" key="5">
    <source>
        <dbReference type="ARBA" id="ARBA00022679"/>
    </source>
</evidence>
<dbReference type="Gene3D" id="3.30.450.350">
    <property type="entry name" value="CHASE domain"/>
    <property type="match status" value="1"/>
</dbReference>
<dbReference type="Pfam" id="PF02518">
    <property type="entry name" value="HATPase_c"/>
    <property type="match status" value="1"/>
</dbReference>
<dbReference type="InterPro" id="IPR005467">
    <property type="entry name" value="His_kinase_dom"/>
</dbReference>
<organism evidence="14 15">
    <name type="scientific">Rhodophyticola porphyridii</name>
    <dbReference type="NCBI Taxonomy" id="1852017"/>
    <lineage>
        <taxon>Bacteria</taxon>
        <taxon>Pseudomonadati</taxon>
        <taxon>Pseudomonadota</taxon>
        <taxon>Alphaproteobacteria</taxon>
        <taxon>Rhodobacterales</taxon>
        <taxon>Roseobacteraceae</taxon>
        <taxon>Rhodophyticola</taxon>
    </lineage>
</organism>
<evidence type="ECO:0000256" key="1">
    <source>
        <dbReference type="ARBA" id="ARBA00000085"/>
    </source>
</evidence>
<dbReference type="InterPro" id="IPR006189">
    <property type="entry name" value="CHASE_dom"/>
</dbReference>
<keyword evidence="15" id="KW-1185">Reference proteome</keyword>
<keyword evidence="4" id="KW-0597">Phosphoprotein</keyword>
<dbReference type="SUPFAM" id="SSF55874">
    <property type="entry name" value="ATPase domain of HSP90 chaperone/DNA topoisomerase II/histidine kinase"/>
    <property type="match status" value="1"/>
</dbReference>
<dbReference type="SMART" id="SM00388">
    <property type="entry name" value="HisKA"/>
    <property type="match status" value="1"/>
</dbReference>
<accession>A0A3L9XXI6</accession>
<dbReference type="EMBL" id="RCNT01000008">
    <property type="protein sequence ID" value="RMA41239.1"/>
    <property type="molecule type" value="Genomic_DNA"/>
</dbReference>
<dbReference type="InterPro" id="IPR003661">
    <property type="entry name" value="HisK_dim/P_dom"/>
</dbReference>
<dbReference type="SMART" id="SM00387">
    <property type="entry name" value="HATPase_c"/>
    <property type="match status" value="1"/>
</dbReference>
<dbReference type="InterPro" id="IPR003594">
    <property type="entry name" value="HATPase_dom"/>
</dbReference>
<comment type="caution">
    <text evidence="14">The sequence shown here is derived from an EMBL/GenBank/DDBJ whole genome shotgun (WGS) entry which is preliminary data.</text>
</comment>
<dbReference type="EC" id="2.7.13.3" evidence="3"/>
<dbReference type="GO" id="GO:0000155">
    <property type="term" value="F:phosphorelay sensor kinase activity"/>
    <property type="evidence" value="ECO:0007669"/>
    <property type="project" value="InterPro"/>
</dbReference>
<dbReference type="Gene3D" id="1.10.287.130">
    <property type="match status" value="1"/>
</dbReference>
<comment type="catalytic activity">
    <reaction evidence="1">
        <text>ATP + protein L-histidine = ADP + protein N-phospho-L-histidine.</text>
        <dbReference type="EC" id="2.7.13.3"/>
    </reaction>
</comment>
<dbReference type="PROSITE" id="PS50839">
    <property type="entry name" value="CHASE"/>
    <property type="match status" value="1"/>
</dbReference>
<dbReference type="SMART" id="SM01079">
    <property type="entry name" value="CHASE"/>
    <property type="match status" value="1"/>
</dbReference>
<dbReference type="GO" id="GO:0005886">
    <property type="term" value="C:plasma membrane"/>
    <property type="evidence" value="ECO:0007669"/>
    <property type="project" value="TreeGrafter"/>
</dbReference>
<keyword evidence="10 11" id="KW-0472">Membrane</keyword>
<dbReference type="AlphaFoldDB" id="A0A3L9XXI6"/>
<keyword evidence="7" id="KW-0418">Kinase</keyword>
<reference evidence="14 15" key="1">
    <citation type="submission" date="2018-10" db="EMBL/GenBank/DDBJ databases">
        <authorList>
            <person name="Jung H.S."/>
            <person name="Jeon C.O."/>
        </authorList>
    </citation>
    <scope>NUCLEOTIDE SEQUENCE [LARGE SCALE GENOMIC DNA]</scope>
    <source>
        <strain evidence="14 15">MA-7-27</strain>
    </source>
</reference>
<dbReference type="Pfam" id="PF12860">
    <property type="entry name" value="PAS_7"/>
    <property type="match status" value="1"/>
</dbReference>
<dbReference type="InterPro" id="IPR036097">
    <property type="entry name" value="HisK_dim/P_sf"/>
</dbReference>
<keyword evidence="5" id="KW-0808">Transferase</keyword>
<dbReference type="Gene3D" id="3.30.565.10">
    <property type="entry name" value="Histidine kinase-like ATPase, C-terminal domain"/>
    <property type="match status" value="1"/>
</dbReference>
<dbReference type="Proteomes" id="UP000281343">
    <property type="component" value="Unassembled WGS sequence"/>
</dbReference>
<evidence type="ECO:0000256" key="6">
    <source>
        <dbReference type="ARBA" id="ARBA00022692"/>
    </source>
</evidence>
<evidence type="ECO:0000256" key="4">
    <source>
        <dbReference type="ARBA" id="ARBA00022553"/>
    </source>
</evidence>
<evidence type="ECO:0000256" key="10">
    <source>
        <dbReference type="ARBA" id="ARBA00023136"/>
    </source>
</evidence>
<name>A0A3L9XXI6_9RHOB</name>
<dbReference type="Pfam" id="PF00512">
    <property type="entry name" value="HisKA"/>
    <property type="match status" value="1"/>
</dbReference>
<keyword evidence="9" id="KW-0902">Two-component regulatory system</keyword>
<proteinExistence type="predicted"/>
<dbReference type="CDD" id="cd16922">
    <property type="entry name" value="HATPase_EvgS-ArcB-TorS-like"/>
    <property type="match status" value="1"/>
</dbReference>
<evidence type="ECO:0000256" key="3">
    <source>
        <dbReference type="ARBA" id="ARBA00012438"/>
    </source>
</evidence>
<evidence type="ECO:0000313" key="15">
    <source>
        <dbReference type="Proteomes" id="UP000281343"/>
    </source>
</evidence>
<protein>
    <recommendedName>
        <fullName evidence="3">histidine kinase</fullName>
        <ecNumber evidence="3">2.7.13.3</ecNumber>
    </recommendedName>
</protein>
<dbReference type="InterPro" id="IPR036890">
    <property type="entry name" value="HATPase_C_sf"/>
</dbReference>
<dbReference type="PRINTS" id="PR00344">
    <property type="entry name" value="BCTRLSENSOR"/>
</dbReference>
<keyword evidence="6 11" id="KW-0812">Transmembrane</keyword>